<dbReference type="AlphaFoldDB" id="A0A3N6P930"/>
<dbReference type="Pfam" id="PF13474">
    <property type="entry name" value="SnoaL_3"/>
    <property type="match status" value="1"/>
</dbReference>
<dbReference type="RefSeq" id="WP_124143193.1">
    <property type="nucleotide sequence ID" value="NZ_CAWOKI010000330.1"/>
</dbReference>
<dbReference type="Proteomes" id="UP000269154">
    <property type="component" value="Unassembled WGS sequence"/>
</dbReference>
<evidence type="ECO:0000313" key="2">
    <source>
        <dbReference type="EMBL" id="RQH53552.1"/>
    </source>
</evidence>
<feature type="domain" description="SnoaL-like" evidence="1">
    <location>
        <begin position="8"/>
        <end position="128"/>
    </location>
</feature>
<dbReference type="InterPro" id="IPR037401">
    <property type="entry name" value="SnoaL-like"/>
</dbReference>
<gene>
    <name evidence="2" type="ORF">D5R40_03460</name>
</gene>
<dbReference type="InterPro" id="IPR032710">
    <property type="entry name" value="NTF2-like_dom_sf"/>
</dbReference>
<reference evidence="2 3" key="1">
    <citation type="journal article" date="2018" name="ACS Chem. Biol.">
        <title>Ketoreductase domain dysfunction expands chemodiversity: malyngamide biosynthesis in the cyanobacterium Okeania hirsuta.</title>
        <authorList>
            <person name="Moss N.A."/>
            <person name="Leao T."/>
            <person name="Rankin M."/>
            <person name="McCullough T.M."/>
            <person name="Qu P."/>
            <person name="Korobeynikov A."/>
            <person name="Smith J.L."/>
            <person name="Gerwick L."/>
            <person name="Gerwick W.H."/>
        </authorList>
    </citation>
    <scope>NUCLEOTIDE SEQUENCE [LARGE SCALE GENOMIC DNA]</scope>
    <source>
        <strain evidence="2 3">PAB10Feb10-1</strain>
    </source>
</reference>
<proteinExistence type="predicted"/>
<dbReference type="SUPFAM" id="SSF54427">
    <property type="entry name" value="NTF2-like"/>
    <property type="match status" value="1"/>
</dbReference>
<name>A0A3N6P930_9CYAN</name>
<accession>A0A3N6P930</accession>
<dbReference type="PANTHER" id="PTHR34957:SF1">
    <property type="entry name" value="NUCLEAR TRANSPORT FACTOR 2 (NTF2) FAMILY PROTEIN"/>
    <property type="match status" value="1"/>
</dbReference>
<comment type="caution">
    <text evidence="2">The sequence shown here is derived from an EMBL/GenBank/DDBJ whole genome shotgun (WGS) entry which is preliminary data.</text>
</comment>
<protein>
    <submittedName>
        <fullName evidence="2">DUF4440 domain-containing protein</fullName>
    </submittedName>
</protein>
<dbReference type="EMBL" id="RCBY01000011">
    <property type="protein sequence ID" value="RQH53552.1"/>
    <property type="molecule type" value="Genomic_DNA"/>
</dbReference>
<evidence type="ECO:0000313" key="3">
    <source>
        <dbReference type="Proteomes" id="UP000269154"/>
    </source>
</evidence>
<organism evidence="2 3">
    <name type="scientific">Okeania hirsuta</name>
    <dbReference type="NCBI Taxonomy" id="1458930"/>
    <lineage>
        <taxon>Bacteria</taxon>
        <taxon>Bacillati</taxon>
        <taxon>Cyanobacteriota</taxon>
        <taxon>Cyanophyceae</taxon>
        <taxon>Oscillatoriophycideae</taxon>
        <taxon>Oscillatoriales</taxon>
        <taxon>Microcoleaceae</taxon>
        <taxon>Okeania</taxon>
    </lineage>
</organism>
<evidence type="ECO:0000259" key="1">
    <source>
        <dbReference type="Pfam" id="PF13474"/>
    </source>
</evidence>
<keyword evidence="3" id="KW-1185">Reference proteome</keyword>
<sequence length="129" mass="14689">MTDEKQAILTANQAFYRAFEKRDIETISSILSKGIDTVCIHPGRNAIRGFENIRNSWDLIFKNTNYMEIDLDIVTIEINGDIGYVILIENLMQVIGGRKSKAQCIATNIFERMGGNWYLIHHHGSPLMS</sequence>
<dbReference type="PANTHER" id="PTHR34957">
    <property type="entry name" value="NUCLEAR TRANSPORT FACTOR 2 (NTF2) FAMILY PROTEIN"/>
    <property type="match status" value="1"/>
</dbReference>
<dbReference type="OrthoDB" id="9786718at2"/>
<dbReference type="Gene3D" id="3.10.450.50">
    <property type="match status" value="1"/>
</dbReference>